<evidence type="ECO:0000313" key="11">
    <source>
        <dbReference type="EMBL" id="RJP23614.1"/>
    </source>
</evidence>
<feature type="chain" id="PRO_5017349343" description="Outer membrane protein assembly factor BamA" evidence="9">
    <location>
        <begin position="29"/>
        <end position="788"/>
    </location>
</feature>
<evidence type="ECO:0000256" key="9">
    <source>
        <dbReference type="SAM" id="SignalP"/>
    </source>
</evidence>
<dbReference type="InterPro" id="IPR034746">
    <property type="entry name" value="POTRA"/>
</dbReference>
<dbReference type="Gene3D" id="3.10.20.310">
    <property type="entry name" value="membrane protein fhac"/>
    <property type="match status" value="5"/>
</dbReference>
<keyword evidence="2" id="KW-1134">Transmembrane beta strand</keyword>
<dbReference type="InterPro" id="IPR010827">
    <property type="entry name" value="BamA/TamA_POTRA"/>
</dbReference>
<evidence type="ECO:0000313" key="12">
    <source>
        <dbReference type="Proteomes" id="UP000265882"/>
    </source>
</evidence>
<gene>
    <name evidence="11" type="primary">bamA</name>
    <name evidence="11" type="ORF">C4520_05860</name>
</gene>
<dbReference type="PANTHER" id="PTHR12815:SF47">
    <property type="entry name" value="TRANSLOCATION AND ASSEMBLY MODULE SUBUNIT TAMA"/>
    <property type="match status" value="1"/>
</dbReference>
<keyword evidence="6" id="KW-0472">Membrane</keyword>
<proteinExistence type="predicted"/>
<dbReference type="Gene3D" id="2.40.160.50">
    <property type="entry name" value="membrane protein fhac: a member of the omp85/tpsb transporter family"/>
    <property type="match status" value="1"/>
</dbReference>
<evidence type="ECO:0000259" key="10">
    <source>
        <dbReference type="PROSITE" id="PS51779"/>
    </source>
</evidence>
<dbReference type="InterPro" id="IPR023707">
    <property type="entry name" value="OM_assembly_BamA"/>
</dbReference>
<dbReference type="InterPro" id="IPR039910">
    <property type="entry name" value="D15-like"/>
</dbReference>
<dbReference type="PANTHER" id="PTHR12815">
    <property type="entry name" value="SORTING AND ASSEMBLY MACHINERY SAMM50 PROTEIN FAMILY MEMBER"/>
    <property type="match status" value="1"/>
</dbReference>
<dbReference type="Pfam" id="PF07244">
    <property type="entry name" value="POTRA"/>
    <property type="match status" value="5"/>
</dbReference>
<evidence type="ECO:0000256" key="5">
    <source>
        <dbReference type="ARBA" id="ARBA00022737"/>
    </source>
</evidence>
<evidence type="ECO:0000256" key="2">
    <source>
        <dbReference type="ARBA" id="ARBA00022452"/>
    </source>
</evidence>
<feature type="signal peptide" evidence="9">
    <location>
        <begin position="1"/>
        <end position="28"/>
    </location>
</feature>
<keyword evidence="7" id="KW-0998">Cell outer membrane</keyword>
<dbReference type="GO" id="GO:0071709">
    <property type="term" value="P:membrane assembly"/>
    <property type="evidence" value="ECO:0007669"/>
    <property type="project" value="InterPro"/>
</dbReference>
<dbReference type="EMBL" id="QZKU01000044">
    <property type="protein sequence ID" value="RJP23614.1"/>
    <property type="molecule type" value="Genomic_DNA"/>
</dbReference>
<feature type="domain" description="POTRA" evidence="10">
    <location>
        <begin position="186"/>
        <end position="270"/>
    </location>
</feature>
<evidence type="ECO:0000256" key="6">
    <source>
        <dbReference type="ARBA" id="ARBA00023136"/>
    </source>
</evidence>
<organism evidence="11 12">
    <name type="scientific">Abyssobacteria bacterium (strain SURF_5)</name>
    <dbReference type="NCBI Taxonomy" id="2093360"/>
    <lineage>
        <taxon>Bacteria</taxon>
        <taxon>Pseudomonadati</taxon>
        <taxon>Candidatus Hydrogenedentota</taxon>
        <taxon>Candidatus Abyssobacteria</taxon>
    </lineage>
</organism>
<dbReference type="GO" id="GO:0009279">
    <property type="term" value="C:cell outer membrane"/>
    <property type="evidence" value="ECO:0007669"/>
    <property type="project" value="UniProtKB-UniRule"/>
</dbReference>
<keyword evidence="4 9" id="KW-0732">Signal</keyword>
<accession>A0A3A4P6M7</accession>
<protein>
    <recommendedName>
        <fullName evidence="8">Outer membrane protein assembly factor BamA</fullName>
    </recommendedName>
</protein>
<evidence type="ECO:0000256" key="4">
    <source>
        <dbReference type="ARBA" id="ARBA00022729"/>
    </source>
</evidence>
<evidence type="ECO:0000256" key="8">
    <source>
        <dbReference type="NCBIfam" id="TIGR03303"/>
    </source>
</evidence>
<comment type="caution">
    <text evidence="11">The sequence shown here is derived from an EMBL/GenBank/DDBJ whole genome shotgun (WGS) entry which is preliminary data.</text>
</comment>
<feature type="domain" description="POTRA" evidence="10">
    <location>
        <begin position="106"/>
        <end position="183"/>
    </location>
</feature>
<keyword evidence="5" id="KW-0677">Repeat</keyword>
<dbReference type="Pfam" id="PF01103">
    <property type="entry name" value="Omp85"/>
    <property type="match status" value="1"/>
</dbReference>
<evidence type="ECO:0000256" key="7">
    <source>
        <dbReference type="ARBA" id="ARBA00023237"/>
    </source>
</evidence>
<dbReference type="NCBIfam" id="TIGR03303">
    <property type="entry name" value="OM_YaeT"/>
    <property type="match status" value="1"/>
</dbReference>
<reference evidence="11 12" key="1">
    <citation type="journal article" date="2017" name="ISME J.">
        <title>Energy and carbon metabolisms in a deep terrestrial subsurface fluid microbial community.</title>
        <authorList>
            <person name="Momper L."/>
            <person name="Jungbluth S.P."/>
            <person name="Lee M.D."/>
            <person name="Amend J.P."/>
        </authorList>
    </citation>
    <scope>NUCLEOTIDE SEQUENCE [LARGE SCALE GENOMIC DNA]</scope>
    <source>
        <strain evidence="11">SURF_5</strain>
    </source>
</reference>
<dbReference type="AlphaFoldDB" id="A0A3A4P6M7"/>
<name>A0A3A4P6M7_ABYX5</name>
<dbReference type="PROSITE" id="PS51779">
    <property type="entry name" value="POTRA"/>
    <property type="match status" value="4"/>
</dbReference>
<comment type="subcellular location">
    <subcellularLocation>
        <location evidence="1">Membrane</location>
    </subcellularLocation>
</comment>
<sequence length="788" mass="88761">MSTKSFWRFIRVLSLLHLLVLIPSHAKAQTLEGMPVVSVGIEGNQLVSSQLIRAQLRVREGRPFVPSDIQKDISRLFSLGYFSDIKADVERLDSGVSVTYVVEERKIIREVLILGNKKINEDDIRAVIRARRGETYIPTLLEQDIQAIRQLYRSKGYAEAVVQSSYREISPTEVEVVYEITEGQKARVRQIIVEGNQVFSDRTIRKAMQQKARFLWFGSMFDEQVLEQDIDRIKSLYANRGYVDADVTDADVEFYAEGKRARIRVTVNEGAQYFVDSIGVEGNTAFLDAQLLPLVTSEPGSFYNRDQVERDGFAVQTFYADQGYILAGVRPRLDIDREQKQIDVTYHVAERDLIYVGKVDIRGNVKTKDEVIRREINILPGERFDGSKIRRSRQKLLNTQFYKDVLIDTAPTRFEPDLIPPPPAGEPAEEQTGGEVEAAYDPDFRDIIFEVEEQKTGTFNFGAGYSSNDALIGQIQITQNNFDLFNPPSFTGAGQRFDLIARPGTVLSEYRLALTEPYFLGYPFAAGFDLYYTDREYDEYDQTAIGAGIRFGKRITDFSSVGLGYSLSEYDIADVDEDAPVAIQEEEGSRTKSSMSLNLTNDTRDSYIEPRTGHRYNTALEFAGGPLGAQTDLVKLVGEARWYRPFGEKIILMSRLEAGIVEEYGDSDFVPLFDRFFSGGATSVRGYDYREVGPRENGDPIGGKALLEGTLELSYPTLEIIRLYAFFDFGQVWREIDDVGQGKINTSAGVGIGLRTPVGPLRLDYGYPLNPDDDQGNGQIHFTTGISF</sequence>
<evidence type="ECO:0000256" key="1">
    <source>
        <dbReference type="ARBA" id="ARBA00004370"/>
    </source>
</evidence>
<dbReference type="InterPro" id="IPR000184">
    <property type="entry name" value="Bac_surfAg_D15"/>
</dbReference>
<evidence type="ECO:0000256" key="3">
    <source>
        <dbReference type="ARBA" id="ARBA00022692"/>
    </source>
</evidence>
<keyword evidence="3" id="KW-0812">Transmembrane</keyword>
<dbReference type="Proteomes" id="UP000265882">
    <property type="component" value="Unassembled WGS sequence"/>
</dbReference>
<feature type="domain" description="POTRA" evidence="10">
    <location>
        <begin position="34"/>
        <end position="105"/>
    </location>
</feature>
<dbReference type="PIRSF" id="PIRSF006076">
    <property type="entry name" value="OM_assembly_OMP85"/>
    <property type="match status" value="1"/>
</dbReference>
<feature type="domain" description="POTRA" evidence="10">
    <location>
        <begin position="273"/>
        <end position="351"/>
    </location>
</feature>